<dbReference type="RefSeq" id="WP_002683728.1">
    <property type="nucleotide sequence ID" value="NZ_JH600070.1"/>
</dbReference>
<accession>I3CDD9</accession>
<dbReference type="PANTHER" id="PTHR46229">
    <property type="entry name" value="BOLA TRANSCRIPTION REGULATOR"/>
    <property type="match status" value="1"/>
</dbReference>
<dbReference type="HOGENOM" id="CLU_109462_4_1_6"/>
<evidence type="ECO:0000256" key="1">
    <source>
        <dbReference type="ARBA" id="ARBA00005578"/>
    </source>
</evidence>
<dbReference type="EMBL" id="JH600070">
    <property type="protein sequence ID" value="EIJ41632.1"/>
    <property type="molecule type" value="Genomic_DNA"/>
</dbReference>
<comment type="similarity">
    <text evidence="1 2">Belongs to the BolA/IbaG family.</text>
</comment>
<sequence length="85" mass="9453">MLPMQVKEMIEDGLPNAIVEVHSEDGSHFEAIVVSEAFTNLSMVKQHQAVYALLDDAIKMNAIHALALKTYTPESWEKAKKSQLA</sequence>
<proteinExistence type="inferred from homology"/>
<dbReference type="PIRSF" id="PIRSF003113">
    <property type="entry name" value="BolA"/>
    <property type="match status" value="1"/>
</dbReference>
<keyword evidence="4" id="KW-1185">Reference proteome</keyword>
<dbReference type="InterPro" id="IPR036065">
    <property type="entry name" value="BolA-like_sf"/>
</dbReference>
<dbReference type="Pfam" id="PF01722">
    <property type="entry name" value="BolA"/>
    <property type="match status" value="1"/>
</dbReference>
<evidence type="ECO:0000313" key="3">
    <source>
        <dbReference type="EMBL" id="EIJ41632.1"/>
    </source>
</evidence>
<dbReference type="STRING" id="395493.BegalDRAFT_0720"/>
<dbReference type="eggNOG" id="COG0271">
    <property type="taxonomic scope" value="Bacteria"/>
</dbReference>
<protein>
    <submittedName>
        <fullName evidence="3">Putative transcriptional regulator, BolA superfamily</fullName>
    </submittedName>
</protein>
<dbReference type="AlphaFoldDB" id="I3CDD9"/>
<name>I3CDD9_9GAMM</name>
<dbReference type="InterPro" id="IPR050961">
    <property type="entry name" value="BolA/IbaG_stress_morph_reg"/>
</dbReference>
<organism evidence="3 4">
    <name type="scientific">Beggiatoa alba B18LD</name>
    <dbReference type="NCBI Taxonomy" id="395493"/>
    <lineage>
        <taxon>Bacteria</taxon>
        <taxon>Pseudomonadati</taxon>
        <taxon>Pseudomonadota</taxon>
        <taxon>Gammaproteobacteria</taxon>
        <taxon>Thiotrichales</taxon>
        <taxon>Thiotrichaceae</taxon>
        <taxon>Beggiatoa</taxon>
    </lineage>
</organism>
<evidence type="ECO:0000256" key="2">
    <source>
        <dbReference type="RuleBase" id="RU003860"/>
    </source>
</evidence>
<dbReference type="Proteomes" id="UP000005744">
    <property type="component" value="Unassembled WGS sequence"/>
</dbReference>
<dbReference type="OrthoDB" id="9812890at2"/>
<dbReference type="SUPFAM" id="SSF82657">
    <property type="entry name" value="BolA-like"/>
    <property type="match status" value="1"/>
</dbReference>
<gene>
    <name evidence="3" type="ORF">BegalDRAFT_0720</name>
</gene>
<dbReference type="PANTHER" id="PTHR46229:SF2">
    <property type="entry name" value="BOLA-LIKE PROTEIN 1"/>
    <property type="match status" value="1"/>
</dbReference>
<reference evidence="3 4" key="1">
    <citation type="submission" date="2011-11" db="EMBL/GenBank/DDBJ databases">
        <title>Improved High-Quality Draft sequence of Beggiatoa alba B18lD.</title>
        <authorList>
            <consortium name="US DOE Joint Genome Institute"/>
            <person name="Lucas S."/>
            <person name="Han J."/>
            <person name="Lapidus A."/>
            <person name="Cheng J.-F."/>
            <person name="Goodwin L."/>
            <person name="Pitluck S."/>
            <person name="Peters L."/>
            <person name="Mikhailova N."/>
            <person name="Held B."/>
            <person name="Detter J.C."/>
            <person name="Han C."/>
            <person name="Tapia R."/>
            <person name="Land M."/>
            <person name="Hauser L."/>
            <person name="Kyrpides N."/>
            <person name="Ivanova N."/>
            <person name="Pagani I."/>
            <person name="Samuel K."/>
            <person name="Teske A."/>
            <person name="Mueller J."/>
            <person name="Woyke T."/>
        </authorList>
    </citation>
    <scope>NUCLEOTIDE SEQUENCE [LARGE SCALE GENOMIC DNA]</scope>
    <source>
        <strain evidence="3 4">B18LD</strain>
    </source>
</reference>
<dbReference type="Gene3D" id="3.30.300.90">
    <property type="entry name" value="BolA-like"/>
    <property type="match status" value="1"/>
</dbReference>
<evidence type="ECO:0000313" key="4">
    <source>
        <dbReference type="Proteomes" id="UP000005744"/>
    </source>
</evidence>
<dbReference type="InterPro" id="IPR002634">
    <property type="entry name" value="BolA"/>
</dbReference>